<accession>A0A4Y7TTY6</accession>
<protein>
    <recommendedName>
        <fullName evidence="2">F-box domain-containing protein</fullName>
    </recommendedName>
</protein>
<evidence type="ECO:0000313" key="3">
    <source>
        <dbReference type="EMBL" id="TEB37633.1"/>
    </source>
</evidence>
<organism evidence="3 4">
    <name type="scientific">Coprinellus micaceus</name>
    <name type="common">Glistening ink-cap mushroom</name>
    <name type="synonym">Coprinus micaceus</name>
    <dbReference type="NCBI Taxonomy" id="71717"/>
    <lineage>
        <taxon>Eukaryota</taxon>
        <taxon>Fungi</taxon>
        <taxon>Dikarya</taxon>
        <taxon>Basidiomycota</taxon>
        <taxon>Agaricomycotina</taxon>
        <taxon>Agaricomycetes</taxon>
        <taxon>Agaricomycetidae</taxon>
        <taxon>Agaricales</taxon>
        <taxon>Agaricineae</taxon>
        <taxon>Psathyrellaceae</taxon>
        <taxon>Coprinellus</taxon>
    </lineage>
</organism>
<proteinExistence type="predicted"/>
<dbReference type="InterPro" id="IPR036047">
    <property type="entry name" value="F-box-like_dom_sf"/>
</dbReference>
<dbReference type="STRING" id="71717.A0A4Y7TTY6"/>
<name>A0A4Y7TTY6_COPMI</name>
<evidence type="ECO:0000259" key="2">
    <source>
        <dbReference type="PROSITE" id="PS50181"/>
    </source>
</evidence>
<reference evidence="3 4" key="1">
    <citation type="journal article" date="2019" name="Nat. Ecol. Evol.">
        <title>Megaphylogeny resolves global patterns of mushroom evolution.</title>
        <authorList>
            <person name="Varga T."/>
            <person name="Krizsan K."/>
            <person name="Foldi C."/>
            <person name="Dima B."/>
            <person name="Sanchez-Garcia M."/>
            <person name="Sanchez-Ramirez S."/>
            <person name="Szollosi G.J."/>
            <person name="Szarkandi J.G."/>
            <person name="Papp V."/>
            <person name="Albert L."/>
            <person name="Andreopoulos W."/>
            <person name="Angelini C."/>
            <person name="Antonin V."/>
            <person name="Barry K.W."/>
            <person name="Bougher N.L."/>
            <person name="Buchanan P."/>
            <person name="Buyck B."/>
            <person name="Bense V."/>
            <person name="Catcheside P."/>
            <person name="Chovatia M."/>
            <person name="Cooper J."/>
            <person name="Damon W."/>
            <person name="Desjardin D."/>
            <person name="Finy P."/>
            <person name="Geml J."/>
            <person name="Haridas S."/>
            <person name="Hughes K."/>
            <person name="Justo A."/>
            <person name="Karasinski D."/>
            <person name="Kautmanova I."/>
            <person name="Kiss B."/>
            <person name="Kocsube S."/>
            <person name="Kotiranta H."/>
            <person name="LaButti K.M."/>
            <person name="Lechner B.E."/>
            <person name="Liimatainen K."/>
            <person name="Lipzen A."/>
            <person name="Lukacs Z."/>
            <person name="Mihaltcheva S."/>
            <person name="Morgado L.N."/>
            <person name="Niskanen T."/>
            <person name="Noordeloos M.E."/>
            <person name="Ohm R.A."/>
            <person name="Ortiz-Santana B."/>
            <person name="Ovrebo C."/>
            <person name="Racz N."/>
            <person name="Riley R."/>
            <person name="Savchenko A."/>
            <person name="Shiryaev A."/>
            <person name="Soop K."/>
            <person name="Spirin V."/>
            <person name="Szebenyi C."/>
            <person name="Tomsovsky M."/>
            <person name="Tulloss R.E."/>
            <person name="Uehling J."/>
            <person name="Grigoriev I.V."/>
            <person name="Vagvolgyi C."/>
            <person name="Papp T."/>
            <person name="Martin F.M."/>
            <person name="Miettinen O."/>
            <person name="Hibbett D.S."/>
            <person name="Nagy L.G."/>
        </authorList>
    </citation>
    <scope>NUCLEOTIDE SEQUENCE [LARGE SCALE GENOMIC DNA]</scope>
    <source>
        <strain evidence="3 4">FP101781</strain>
    </source>
</reference>
<sequence length="644" mass="71166">MASTTDPGSSSGVSPILSLPHELLFEIVSDVDDTGDLRSLALTCKNLKSHVIPEHIEYRVLNVRAFHPVVFAHLARRTDLAQNIREVHISEKHNYTRGDRMPQRLVDMALDGNAKLNGSADERVKVINVCKALRSMSRLRSFTWEWNGCVYKDATGQRREIKPTGETRFEDAILAEVCRKSTLEHFGLNGPFGGHVDGPSFDNKYEYPVWHLSNLTSLELFNHTWLKPANVLPLCIMLSRCPELECITIPLEFKHLSVVRFPKLKRAKLELVSGATSSVDPAAVAFIENHPGLEELSWFPLSNPRFRKGTLPNLKRLRSNGGVLTALLEADARVEEGSQALVGQLVSVAVVPPLTAPAPATSLTVGASKRSKKRLTMIQEADAEEDGSGGRGEDSDEGGATPGPSARFELISEDHETVPGSSSSTASEEASAQYVTVPAITVSAPPTTPTSLATNQEGLRPFESLDVISLTASTLLSFAPSGMDRNALQHLSLDMFGDIQEMYDLADMFPNIRWLNLPPRYYPPLPREPVKLTIDDILAIVPRFTHLEILKGCALWSAVGDDTEEGKQRVHDAIGSLVQLCPKLREVSHNEWYDKRKGFMRVVVERRFVKVPRGTTTFDGSAEEGQEMEEIEVASYGIKKPFFK</sequence>
<evidence type="ECO:0000256" key="1">
    <source>
        <dbReference type="SAM" id="MobiDB-lite"/>
    </source>
</evidence>
<keyword evidence="4" id="KW-1185">Reference proteome</keyword>
<dbReference type="InterPro" id="IPR001810">
    <property type="entry name" value="F-box_dom"/>
</dbReference>
<dbReference type="Proteomes" id="UP000298030">
    <property type="component" value="Unassembled WGS sequence"/>
</dbReference>
<dbReference type="OrthoDB" id="3249214at2759"/>
<comment type="caution">
    <text evidence="3">The sequence shown here is derived from an EMBL/GenBank/DDBJ whole genome shotgun (WGS) entry which is preliminary data.</text>
</comment>
<feature type="domain" description="F-box" evidence="2">
    <location>
        <begin position="13"/>
        <end position="61"/>
    </location>
</feature>
<dbReference type="PROSITE" id="PS50181">
    <property type="entry name" value="FBOX"/>
    <property type="match status" value="1"/>
</dbReference>
<dbReference type="AlphaFoldDB" id="A0A4Y7TTY6"/>
<evidence type="ECO:0000313" key="4">
    <source>
        <dbReference type="Proteomes" id="UP000298030"/>
    </source>
</evidence>
<dbReference type="EMBL" id="QPFP01000004">
    <property type="protein sequence ID" value="TEB37633.1"/>
    <property type="molecule type" value="Genomic_DNA"/>
</dbReference>
<feature type="region of interest" description="Disordered" evidence="1">
    <location>
        <begin position="379"/>
        <end position="406"/>
    </location>
</feature>
<dbReference type="SUPFAM" id="SSF81383">
    <property type="entry name" value="F-box domain"/>
    <property type="match status" value="1"/>
</dbReference>
<gene>
    <name evidence="3" type="ORF">FA13DRAFT_1882267</name>
</gene>